<feature type="domain" description="Glycosyltransferase 2-like" evidence="2">
    <location>
        <begin position="46"/>
        <end position="160"/>
    </location>
</feature>
<dbReference type="PANTHER" id="PTHR43685:SF3">
    <property type="entry name" value="SLR2126 PROTEIN"/>
    <property type="match status" value="1"/>
</dbReference>
<dbReference type="RefSeq" id="WP_179822644.1">
    <property type="nucleotide sequence ID" value="NZ_JACCFS010000001.1"/>
</dbReference>
<reference evidence="3 4" key="1">
    <citation type="submission" date="2020-07" db="EMBL/GenBank/DDBJ databases">
        <title>Sequencing the genomes of 1000 actinobacteria strains.</title>
        <authorList>
            <person name="Klenk H.-P."/>
        </authorList>
    </citation>
    <scope>NUCLEOTIDE SEQUENCE [LARGE SCALE GENOMIC DNA]</scope>
    <source>
        <strain evidence="3 4">DSM 44442</strain>
    </source>
</reference>
<dbReference type="SUPFAM" id="SSF53448">
    <property type="entry name" value="Nucleotide-diphospho-sugar transferases"/>
    <property type="match status" value="1"/>
</dbReference>
<proteinExistence type="predicted"/>
<accession>A0A7Z0EL77</accession>
<dbReference type="Pfam" id="PF00535">
    <property type="entry name" value="Glycos_transf_2"/>
    <property type="match status" value="1"/>
</dbReference>
<protein>
    <submittedName>
        <fullName evidence="3">Glycosyltransferase involved in cell wall biosynthesis</fullName>
    </submittedName>
</protein>
<dbReference type="PANTHER" id="PTHR43685">
    <property type="entry name" value="GLYCOSYLTRANSFERASE"/>
    <property type="match status" value="1"/>
</dbReference>
<comment type="caution">
    <text evidence="3">The sequence shown here is derived from an EMBL/GenBank/DDBJ whole genome shotgun (WGS) entry which is preliminary data.</text>
</comment>
<keyword evidence="3" id="KW-0808">Transferase</keyword>
<dbReference type="Proteomes" id="UP000572051">
    <property type="component" value="Unassembled WGS sequence"/>
</dbReference>
<dbReference type="AlphaFoldDB" id="A0A7Z0EL77"/>
<keyword evidence="4" id="KW-1185">Reference proteome</keyword>
<name>A0A7Z0EL77_9ACTN</name>
<feature type="region of interest" description="Disordered" evidence="1">
    <location>
        <begin position="1"/>
        <end position="29"/>
    </location>
</feature>
<dbReference type="CDD" id="cd00761">
    <property type="entry name" value="Glyco_tranf_GTA_type"/>
    <property type="match status" value="1"/>
</dbReference>
<dbReference type="Gene3D" id="3.90.550.10">
    <property type="entry name" value="Spore Coat Polysaccharide Biosynthesis Protein SpsA, Chain A"/>
    <property type="match status" value="1"/>
</dbReference>
<evidence type="ECO:0000259" key="2">
    <source>
        <dbReference type="Pfam" id="PF00535"/>
    </source>
</evidence>
<evidence type="ECO:0000256" key="1">
    <source>
        <dbReference type="SAM" id="MobiDB-lite"/>
    </source>
</evidence>
<dbReference type="InterPro" id="IPR050834">
    <property type="entry name" value="Glycosyltransf_2"/>
</dbReference>
<gene>
    <name evidence="3" type="ORF">HNR10_002028</name>
</gene>
<dbReference type="InterPro" id="IPR001173">
    <property type="entry name" value="Glyco_trans_2-like"/>
</dbReference>
<dbReference type="InterPro" id="IPR029044">
    <property type="entry name" value="Nucleotide-diphossugar_trans"/>
</dbReference>
<evidence type="ECO:0000313" key="3">
    <source>
        <dbReference type="EMBL" id="NYJ34147.1"/>
    </source>
</evidence>
<dbReference type="EMBL" id="JACCFS010000001">
    <property type="protein sequence ID" value="NYJ34147.1"/>
    <property type="molecule type" value="Genomic_DNA"/>
</dbReference>
<dbReference type="GO" id="GO:0016740">
    <property type="term" value="F:transferase activity"/>
    <property type="evidence" value="ECO:0007669"/>
    <property type="project" value="UniProtKB-KW"/>
</dbReference>
<evidence type="ECO:0000313" key="4">
    <source>
        <dbReference type="Proteomes" id="UP000572051"/>
    </source>
</evidence>
<sequence length="534" mass="58129">MTLVQNDPRAARARVEPTPRPPIRGNDHSVLEPPPLGGWEPVLSVSVVIPAYGGQEKLDLTLASLAAQTYPAELMEVVVVDDGSDPPLLLPPIRPEHTRIVPSLPGGWARGHAVNSGAAASAADVLLFLDADMIAFREHVEAQLRWHHLADYVAVTGHLRCVDHRPGALAPGEVLDAVRRGEPEALVEGPGDELAWLRRAYDRTDGLRTAGPGVFRYFIGATGSVRRAFFEEAGGADSGLILGEDTHLGYRFAQHGAVFVPEVDAGSWHLGRPQMEHRKADGARYRYPLVGNRLPLIGDGLRSPDRQWQVPRVDAVIDTAGGGFDEVAETVDALLAGDTADLRIRLVGAWSRVTPGRHAVLDDPDLDVRLLHEHYRGEPRVEFVGADPDPDPDVPFRLFLRPGQPLARHAVRRMIELADAARAGLLRATAPGDDLGGPRLERAGAFARARRLGAGADEIDAVVDELFGVHWIDGESLLFTPEHPEGEPPEDWEDRLAAARAGAEAHKARAERLERRFRWLTGSRGGRLLCRIIG</sequence>
<organism evidence="3 4">
    <name type="scientific">Nocardiopsis aegyptia</name>
    <dbReference type="NCBI Taxonomy" id="220378"/>
    <lineage>
        <taxon>Bacteria</taxon>
        <taxon>Bacillati</taxon>
        <taxon>Actinomycetota</taxon>
        <taxon>Actinomycetes</taxon>
        <taxon>Streptosporangiales</taxon>
        <taxon>Nocardiopsidaceae</taxon>
        <taxon>Nocardiopsis</taxon>
    </lineage>
</organism>